<gene>
    <name evidence="11" type="ORF">M2152_001520</name>
</gene>
<feature type="domain" description="Response regulatory" evidence="9">
    <location>
        <begin position="11"/>
        <end position="125"/>
    </location>
</feature>
<dbReference type="InterPro" id="IPR039420">
    <property type="entry name" value="WalR-like"/>
</dbReference>
<accession>A0ABT6KMV7</accession>
<dbReference type="SMART" id="SM00448">
    <property type="entry name" value="REC"/>
    <property type="match status" value="1"/>
</dbReference>
<dbReference type="Proteomes" id="UP001160142">
    <property type="component" value="Unassembled WGS sequence"/>
</dbReference>
<evidence type="ECO:0000256" key="8">
    <source>
        <dbReference type="PROSITE-ProRule" id="PRU01091"/>
    </source>
</evidence>
<dbReference type="CDD" id="cd00383">
    <property type="entry name" value="trans_reg_C"/>
    <property type="match status" value="1"/>
</dbReference>
<keyword evidence="3" id="KW-0902">Two-component regulatory system</keyword>
<comment type="subcellular location">
    <subcellularLocation>
        <location evidence="1">Cytoplasm</location>
    </subcellularLocation>
</comment>
<feature type="modified residue" description="4-aspartylphosphate" evidence="7">
    <location>
        <position position="60"/>
    </location>
</feature>
<keyword evidence="4" id="KW-0805">Transcription regulation</keyword>
<dbReference type="RefSeq" id="WP_322133655.1">
    <property type="nucleotide sequence ID" value="NZ_CP085036.1"/>
</dbReference>
<dbReference type="InterPro" id="IPR011006">
    <property type="entry name" value="CheY-like_superfamily"/>
</dbReference>
<keyword evidence="6" id="KW-0804">Transcription</keyword>
<dbReference type="InterPro" id="IPR036388">
    <property type="entry name" value="WH-like_DNA-bd_sf"/>
</dbReference>
<dbReference type="InterPro" id="IPR001789">
    <property type="entry name" value="Sig_transdc_resp-reg_receiver"/>
</dbReference>
<evidence type="ECO:0000259" key="10">
    <source>
        <dbReference type="PROSITE" id="PS51755"/>
    </source>
</evidence>
<evidence type="ECO:0000256" key="7">
    <source>
        <dbReference type="PROSITE-ProRule" id="PRU00169"/>
    </source>
</evidence>
<dbReference type="CDD" id="cd17574">
    <property type="entry name" value="REC_OmpR"/>
    <property type="match status" value="1"/>
</dbReference>
<evidence type="ECO:0000313" key="11">
    <source>
        <dbReference type="EMBL" id="MDH6181338.1"/>
    </source>
</evidence>
<dbReference type="Gene3D" id="3.40.50.2300">
    <property type="match status" value="1"/>
</dbReference>
<proteinExistence type="predicted"/>
<dbReference type="PANTHER" id="PTHR48111">
    <property type="entry name" value="REGULATOR OF RPOS"/>
    <property type="match status" value="1"/>
</dbReference>
<organism evidence="11 12">
    <name type="scientific">Antiquaquibacter oligotrophicus</name>
    <dbReference type="NCBI Taxonomy" id="2880260"/>
    <lineage>
        <taxon>Bacteria</taxon>
        <taxon>Bacillati</taxon>
        <taxon>Actinomycetota</taxon>
        <taxon>Actinomycetes</taxon>
        <taxon>Micrococcales</taxon>
        <taxon>Microbacteriaceae</taxon>
        <taxon>Antiquaquibacter</taxon>
    </lineage>
</organism>
<keyword evidence="12" id="KW-1185">Reference proteome</keyword>
<evidence type="ECO:0000256" key="3">
    <source>
        <dbReference type="ARBA" id="ARBA00023012"/>
    </source>
</evidence>
<feature type="DNA-binding region" description="OmpR/PhoB-type" evidence="8">
    <location>
        <begin position="135"/>
        <end position="232"/>
    </location>
</feature>
<evidence type="ECO:0000256" key="5">
    <source>
        <dbReference type="ARBA" id="ARBA00023125"/>
    </source>
</evidence>
<evidence type="ECO:0000256" key="4">
    <source>
        <dbReference type="ARBA" id="ARBA00023015"/>
    </source>
</evidence>
<dbReference type="PROSITE" id="PS50110">
    <property type="entry name" value="RESPONSE_REGULATORY"/>
    <property type="match status" value="1"/>
</dbReference>
<dbReference type="EMBL" id="JARXVQ010000001">
    <property type="protein sequence ID" value="MDH6181338.1"/>
    <property type="molecule type" value="Genomic_DNA"/>
</dbReference>
<dbReference type="Gene3D" id="6.10.250.690">
    <property type="match status" value="1"/>
</dbReference>
<evidence type="ECO:0000256" key="6">
    <source>
        <dbReference type="ARBA" id="ARBA00023163"/>
    </source>
</evidence>
<feature type="domain" description="OmpR/PhoB-type" evidence="10">
    <location>
        <begin position="135"/>
        <end position="232"/>
    </location>
</feature>
<keyword evidence="5 8" id="KW-0238">DNA-binding</keyword>
<dbReference type="Pfam" id="PF00486">
    <property type="entry name" value="Trans_reg_C"/>
    <property type="match status" value="1"/>
</dbReference>
<evidence type="ECO:0000259" key="9">
    <source>
        <dbReference type="PROSITE" id="PS50110"/>
    </source>
</evidence>
<name>A0ABT6KMV7_9MICO</name>
<dbReference type="InterPro" id="IPR001867">
    <property type="entry name" value="OmpR/PhoB-type_DNA-bd"/>
</dbReference>
<reference evidence="11 12" key="1">
    <citation type="submission" date="2023-04" db="EMBL/GenBank/DDBJ databases">
        <title>Genome Encyclopedia of Bacteria and Archaea VI: Functional Genomics of Type Strains.</title>
        <authorList>
            <person name="Whitman W."/>
        </authorList>
    </citation>
    <scope>NUCLEOTIDE SEQUENCE [LARGE SCALE GENOMIC DNA]</scope>
    <source>
        <strain evidence="11 12">SG_E_30_P1</strain>
    </source>
</reference>
<keyword evidence="2 7" id="KW-0597">Phosphoprotein</keyword>
<dbReference type="Gene3D" id="1.10.10.10">
    <property type="entry name" value="Winged helix-like DNA-binding domain superfamily/Winged helix DNA-binding domain"/>
    <property type="match status" value="1"/>
</dbReference>
<protein>
    <submittedName>
        <fullName evidence="11">Two-component system OmpR family response regulator</fullName>
    </submittedName>
</protein>
<dbReference type="PANTHER" id="PTHR48111:SF22">
    <property type="entry name" value="REGULATOR OF RPOS"/>
    <property type="match status" value="1"/>
</dbReference>
<evidence type="ECO:0000256" key="1">
    <source>
        <dbReference type="ARBA" id="ARBA00004496"/>
    </source>
</evidence>
<comment type="caution">
    <text evidence="11">The sequence shown here is derived from an EMBL/GenBank/DDBJ whole genome shotgun (WGS) entry which is preliminary data.</text>
</comment>
<dbReference type="PROSITE" id="PS51755">
    <property type="entry name" value="OMPR_PHOB"/>
    <property type="match status" value="1"/>
</dbReference>
<sequence>MKPEMSREGLSALVVDDDHGIGLLLQNLLESEGFRVRLAMSAAEALSLSRAEEFQVVLLDRWLPEIDAFDLIRPLRTASPGAAIILLSAAGELESRVAGLKAGADDFIPKPFHVSEVLARIEAVLRRGAASASNPDLLTYDDLTMDLAAHRVVRAGDTLALTPTELRVLRYLLENAERVLSRHQILEHVWKYDFGGRSDVVEKVMSNLRRKLDDGRTPLLHTVRGFGYCLRLAAP</sequence>
<dbReference type="SMART" id="SM00862">
    <property type="entry name" value="Trans_reg_C"/>
    <property type="match status" value="1"/>
</dbReference>
<evidence type="ECO:0000313" key="12">
    <source>
        <dbReference type="Proteomes" id="UP001160142"/>
    </source>
</evidence>
<dbReference type="Pfam" id="PF00072">
    <property type="entry name" value="Response_reg"/>
    <property type="match status" value="1"/>
</dbReference>
<evidence type="ECO:0000256" key="2">
    <source>
        <dbReference type="ARBA" id="ARBA00022553"/>
    </source>
</evidence>
<dbReference type="SUPFAM" id="SSF52172">
    <property type="entry name" value="CheY-like"/>
    <property type="match status" value="1"/>
</dbReference>